<name>A0AAD4MED6_9BILA</name>
<gene>
    <name evidence="1" type="ORF">DdX_21815</name>
</gene>
<reference evidence="1" key="1">
    <citation type="submission" date="2022-01" db="EMBL/GenBank/DDBJ databases">
        <title>Genome Sequence Resource for Two Populations of Ditylenchus destructor, the Migratory Endoparasitic Phytonematode.</title>
        <authorList>
            <person name="Zhang H."/>
            <person name="Lin R."/>
            <person name="Xie B."/>
        </authorList>
    </citation>
    <scope>NUCLEOTIDE SEQUENCE</scope>
    <source>
        <strain evidence="1">BazhouSP</strain>
    </source>
</reference>
<evidence type="ECO:0000313" key="2">
    <source>
        <dbReference type="Proteomes" id="UP001201812"/>
    </source>
</evidence>
<keyword evidence="2" id="KW-1185">Reference proteome</keyword>
<evidence type="ECO:0000313" key="1">
    <source>
        <dbReference type="EMBL" id="KAI1691547.1"/>
    </source>
</evidence>
<dbReference type="Proteomes" id="UP001201812">
    <property type="component" value="Unassembled WGS sequence"/>
</dbReference>
<dbReference type="InterPro" id="IPR017853">
    <property type="entry name" value="GH"/>
</dbReference>
<dbReference type="GO" id="GO:0005975">
    <property type="term" value="P:carbohydrate metabolic process"/>
    <property type="evidence" value="ECO:0007669"/>
    <property type="project" value="InterPro"/>
</dbReference>
<accession>A0AAD4MED6</accession>
<dbReference type="EMBL" id="JAKKPZ010000910">
    <property type="protein sequence ID" value="KAI1691547.1"/>
    <property type="molecule type" value="Genomic_DNA"/>
</dbReference>
<dbReference type="AlphaFoldDB" id="A0AAD4MED6"/>
<comment type="caution">
    <text evidence="1">The sequence shown here is derived from an EMBL/GenBank/DDBJ whole genome shotgun (WGS) entry which is preliminary data.</text>
</comment>
<dbReference type="SUPFAM" id="SSF51445">
    <property type="entry name" value="(Trans)glycosidases"/>
    <property type="match status" value="1"/>
</dbReference>
<proteinExistence type="predicted"/>
<dbReference type="Gene3D" id="3.20.20.80">
    <property type="entry name" value="Glycosidases"/>
    <property type="match status" value="1"/>
</dbReference>
<sequence length="74" mass="8304">MERGIDGFRIDVLWQIRDRVIQLHSTDQPEAHDISAAFSELFDSYGDPVLIGEIFLPMIGTPDVRECISPSISS</sequence>
<protein>
    <submittedName>
        <fullName evidence="1">Uncharacterized protein</fullName>
    </submittedName>
</protein>
<organism evidence="1 2">
    <name type="scientific">Ditylenchus destructor</name>
    <dbReference type="NCBI Taxonomy" id="166010"/>
    <lineage>
        <taxon>Eukaryota</taxon>
        <taxon>Metazoa</taxon>
        <taxon>Ecdysozoa</taxon>
        <taxon>Nematoda</taxon>
        <taxon>Chromadorea</taxon>
        <taxon>Rhabditida</taxon>
        <taxon>Tylenchina</taxon>
        <taxon>Tylenchomorpha</taxon>
        <taxon>Sphaerularioidea</taxon>
        <taxon>Anguinidae</taxon>
        <taxon>Anguininae</taxon>
        <taxon>Ditylenchus</taxon>
    </lineage>
</organism>